<feature type="transmembrane region" description="Helical" evidence="1">
    <location>
        <begin position="59"/>
        <end position="90"/>
    </location>
</feature>
<evidence type="ECO:0000313" key="2">
    <source>
        <dbReference type="EMBL" id="MBU5437192.1"/>
    </source>
</evidence>
<dbReference type="EMBL" id="JAHLPM010000002">
    <property type="protein sequence ID" value="MBU5437192.1"/>
    <property type="molecule type" value="Genomic_DNA"/>
</dbReference>
<name>A0ABS6E2Q8_9FIRM</name>
<keyword evidence="1" id="KW-0812">Transmembrane</keyword>
<feature type="transmembrane region" description="Helical" evidence="1">
    <location>
        <begin position="190"/>
        <end position="211"/>
    </location>
</feature>
<gene>
    <name evidence="2" type="ORF">KQI42_04175</name>
</gene>
<keyword evidence="3" id="KW-1185">Reference proteome</keyword>
<dbReference type="RefSeq" id="WP_216517032.1">
    <property type="nucleotide sequence ID" value="NZ_JAHLPM010000002.1"/>
</dbReference>
<protein>
    <recommendedName>
        <fullName evidence="4">DUF4129 domain-containing protein</fullName>
    </recommendedName>
</protein>
<dbReference type="Proteomes" id="UP000749471">
    <property type="component" value="Unassembled WGS sequence"/>
</dbReference>
<feature type="transmembrane region" description="Helical" evidence="1">
    <location>
        <begin position="30"/>
        <end position="47"/>
    </location>
</feature>
<keyword evidence="1" id="KW-1133">Transmembrane helix</keyword>
<reference evidence="2 3" key="1">
    <citation type="submission" date="2021-06" db="EMBL/GenBank/DDBJ databases">
        <authorList>
            <person name="Sun Q."/>
            <person name="Li D."/>
        </authorList>
    </citation>
    <scope>NUCLEOTIDE SEQUENCE [LARGE SCALE GENOMIC DNA]</scope>
    <source>
        <strain evidence="2 3">MSJ-40</strain>
    </source>
</reference>
<feature type="transmembrane region" description="Helical" evidence="1">
    <location>
        <begin position="269"/>
        <end position="287"/>
    </location>
</feature>
<feature type="transmembrane region" description="Helical" evidence="1">
    <location>
        <begin position="137"/>
        <end position="154"/>
    </location>
</feature>
<feature type="transmembrane region" description="Helical" evidence="1">
    <location>
        <begin position="5"/>
        <end position="24"/>
    </location>
</feature>
<feature type="transmembrane region" description="Helical" evidence="1">
    <location>
        <begin position="110"/>
        <end position="130"/>
    </location>
</feature>
<keyword evidence="1" id="KW-0472">Membrane</keyword>
<evidence type="ECO:0000256" key="1">
    <source>
        <dbReference type="SAM" id="Phobius"/>
    </source>
</evidence>
<sequence>MNEIILLEIISLVSFLFSLLTYFFPFTKLNMFFFMYLWTIIVSFLFVKVYKKKPIYKGIILLLIVPLIFKNTFSSRVFIFLTLLFIYIYINNGLLNSSYLTYGSKLKKSLYFFLGLLFISFVFGIIDIFISNSVPFIIIYFISTIVLIRSLRHIEHSMNLDNIKNTNRCYIIGISILSFILILEEVRNKIFLCIRSVYIFIMDIIFKILYYPLIYIGQFFNSIIQNISNRLDKNYIKDLKKQIQEPHNFEDIIEETKSSPEVLKKIIDVGIKIGLIIVVILILYWFVRNRGQKEKVTLDYIEEREYIIRPEKEKRKKRKRILKPKNLKEQVRYYYKKYLIKLKKSNIPIESYDTSLEVNNKAEEKFQRDNIKEIREIYIETRYGRKEVDESTVKKIKDIYKNI</sequence>
<evidence type="ECO:0008006" key="4">
    <source>
        <dbReference type="Google" id="ProtNLM"/>
    </source>
</evidence>
<evidence type="ECO:0000313" key="3">
    <source>
        <dbReference type="Proteomes" id="UP000749471"/>
    </source>
</evidence>
<proteinExistence type="predicted"/>
<comment type="caution">
    <text evidence="2">The sequence shown here is derived from an EMBL/GenBank/DDBJ whole genome shotgun (WGS) entry which is preliminary data.</text>
</comment>
<accession>A0ABS6E2Q8</accession>
<organism evidence="2 3">
    <name type="scientific">Tissierella simiarum</name>
    <dbReference type="NCBI Taxonomy" id="2841534"/>
    <lineage>
        <taxon>Bacteria</taxon>
        <taxon>Bacillati</taxon>
        <taxon>Bacillota</taxon>
        <taxon>Tissierellia</taxon>
        <taxon>Tissierellales</taxon>
        <taxon>Tissierellaceae</taxon>
        <taxon>Tissierella</taxon>
    </lineage>
</organism>